<keyword evidence="3" id="KW-1185">Reference proteome</keyword>
<sequence length="372" mass="41332">MDLAAPPDSPVSPTRDKGESEVRDEGSTVGATISLAEAKKTAPNWLSVAQDKKVLKKFEVEETNRGEGVGSETKITQQQEVENEEERAQGQVVTNAGGTKVAVIEDEVLQQAVEKAVISDQVGVDEANNWSLVSPEKVGRSSVANIQGNQLEDFISASKFAVLSVDEKEEEQEEEGEIKDPGFQLSVAAFPALETSKKVDQELSVDNQSAVVAGQQVEEVKNKDQRNQRKRQNRLDDDEKRVRNGDCPFTKAKSSNCDMLDRNKLQTYASLEKMLHKTIFAIQQLKKKGSTNTSSAPKHQYKEQNHGHQANQEGPSSIQRPNQTQGEQCYDYDSFAYNPFSFNVTDLRTNLFEEGGNEVPQPMDQYMEPAQY</sequence>
<feature type="compositionally biased region" description="Basic and acidic residues" evidence="1">
    <location>
        <begin position="14"/>
        <end position="26"/>
    </location>
</feature>
<comment type="caution">
    <text evidence="2">The sequence shown here is derived from an EMBL/GenBank/DDBJ whole genome shotgun (WGS) entry which is preliminary data.</text>
</comment>
<evidence type="ECO:0000256" key="1">
    <source>
        <dbReference type="SAM" id="MobiDB-lite"/>
    </source>
</evidence>
<dbReference type="Proteomes" id="UP000266723">
    <property type="component" value="Unassembled WGS sequence"/>
</dbReference>
<feature type="region of interest" description="Disordered" evidence="1">
    <location>
        <begin position="219"/>
        <end position="255"/>
    </location>
</feature>
<protein>
    <recommendedName>
        <fullName evidence="4">BHLH domain-containing protein</fullName>
    </recommendedName>
</protein>
<proteinExistence type="predicted"/>
<reference evidence="2 3" key="1">
    <citation type="journal article" date="2020" name="BMC Genomics">
        <title>Intraspecific diversification of the crop wild relative Brassica cretica Lam. using demographic model selection.</title>
        <authorList>
            <person name="Kioukis A."/>
            <person name="Michalopoulou V.A."/>
            <person name="Briers L."/>
            <person name="Pirintsos S."/>
            <person name="Studholme D.J."/>
            <person name="Pavlidis P."/>
            <person name="Sarris P.F."/>
        </authorList>
    </citation>
    <scope>NUCLEOTIDE SEQUENCE [LARGE SCALE GENOMIC DNA]</scope>
    <source>
        <strain evidence="3">cv. PFS-1207/04</strain>
    </source>
</reference>
<dbReference type="EMBL" id="QGKV02000297">
    <property type="protein sequence ID" value="KAF3612164.1"/>
    <property type="molecule type" value="Genomic_DNA"/>
</dbReference>
<feature type="region of interest" description="Disordered" evidence="1">
    <location>
        <begin position="286"/>
        <end position="324"/>
    </location>
</feature>
<feature type="compositionally biased region" description="Basic and acidic residues" evidence="1">
    <location>
        <begin position="219"/>
        <end position="244"/>
    </location>
</feature>
<evidence type="ECO:0000313" key="2">
    <source>
        <dbReference type="EMBL" id="KAF3612164.1"/>
    </source>
</evidence>
<evidence type="ECO:0000313" key="3">
    <source>
        <dbReference type="Proteomes" id="UP000266723"/>
    </source>
</evidence>
<feature type="region of interest" description="Disordered" evidence="1">
    <location>
        <begin position="353"/>
        <end position="372"/>
    </location>
</feature>
<feature type="compositionally biased region" description="Polar residues" evidence="1">
    <location>
        <begin position="307"/>
        <end position="324"/>
    </location>
</feature>
<organism evidence="2 3">
    <name type="scientific">Brassica cretica</name>
    <name type="common">Mustard</name>
    <dbReference type="NCBI Taxonomy" id="69181"/>
    <lineage>
        <taxon>Eukaryota</taxon>
        <taxon>Viridiplantae</taxon>
        <taxon>Streptophyta</taxon>
        <taxon>Embryophyta</taxon>
        <taxon>Tracheophyta</taxon>
        <taxon>Spermatophyta</taxon>
        <taxon>Magnoliopsida</taxon>
        <taxon>eudicotyledons</taxon>
        <taxon>Gunneridae</taxon>
        <taxon>Pentapetalae</taxon>
        <taxon>rosids</taxon>
        <taxon>malvids</taxon>
        <taxon>Brassicales</taxon>
        <taxon>Brassicaceae</taxon>
        <taxon>Brassiceae</taxon>
        <taxon>Brassica</taxon>
    </lineage>
</organism>
<name>A0ABQ7F8X8_BRACR</name>
<accession>A0ABQ7F8X8</accession>
<evidence type="ECO:0008006" key="4">
    <source>
        <dbReference type="Google" id="ProtNLM"/>
    </source>
</evidence>
<gene>
    <name evidence="2" type="ORF">DY000_02046636</name>
</gene>
<feature type="region of interest" description="Disordered" evidence="1">
    <location>
        <begin position="62"/>
        <end position="91"/>
    </location>
</feature>
<feature type="region of interest" description="Disordered" evidence="1">
    <location>
        <begin position="1"/>
        <end position="29"/>
    </location>
</feature>